<gene>
    <name evidence="1" type="ORF">SAMN05444407_105225</name>
</gene>
<reference evidence="1 2" key="1">
    <citation type="submission" date="2016-11" db="EMBL/GenBank/DDBJ databases">
        <authorList>
            <person name="Jaros S."/>
            <person name="Januszkiewicz K."/>
            <person name="Wedrychowicz H."/>
        </authorList>
    </citation>
    <scope>NUCLEOTIDE SEQUENCE [LARGE SCALE GENOMIC DNA]</scope>
    <source>
        <strain evidence="1 2">DSM 27621</strain>
    </source>
</reference>
<dbReference type="RefSeq" id="WP_165601974.1">
    <property type="nucleotide sequence ID" value="NZ_FRBM01000005.1"/>
</dbReference>
<dbReference type="EMBL" id="FRBM01000005">
    <property type="protein sequence ID" value="SHL66783.1"/>
    <property type="molecule type" value="Genomic_DNA"/>
</dbReference>
<accession>A0A1M7CHY1</accession>
<proteinExistence type="predicted"/>
<evidence type="ECO:0000313" key="1">
    <source>
        <dbReference type="EMBL" id="SHL66783.1"/>
    </source>
</evidence>
<sequence length="45" mass="5014">MLCTAKKLFEIIDIDSLYNSPEGKCTAHIICMTQKLQTAKALSIQ</sequence>
<evidence type="ECO:0000313" key="2">
    <source>
        <dbReference type="Proteomes" id="UP000184069"/>
    </source>
</evidence>
<name>A0A1M7CHY1_9FLAO</name>
<organism evidence="1 2">
    <name type="scientific">Chryseobacterium contaminans</name>
    <dbReference type="NCBI Taxonomy" id="1423959"/>
    <lineage>
        <taxon>Bacteria</taxon>
        <taxon>Pseudomonadati</taxon>
        <taxon>Bacteroidota</taxon>
        <taxon>Flavobacteriia</taxon>
        <taxon>Flavobacteriales</taxon>
        <taxon>Weeksellaceae</taxon>
        <taxon>Chryseobacterium group</taxon>
        <taxon>Chryseobacterium</taxon>
    </lineage>
</organism>
<protein>
    <submittedName>
        <fullName evidence="1">Uncharacterized protein</fullName>
    </submittedName>
</protein>
<dbReference type="AlphaFoldDB" id="A0A1M7CHY1"/>
<dbReference type="Proteomes" id="UP000184069">
    <property type="component" value="Unassembled WGS sequence"/>
</dbReference>